<keyword evidence="4 9" id="KW-0812">Transmembrane</keyword>
<evidence type="ECO:0000313" key="11">
    <source>
        <dbReference type="Proteomes" id="UP000616885"/>
    </source>
</evidence>
<dbReference type="PANTHER" id="PTHR31806">
    <property type="entry name" value="PURINE-CYTOSINE PERMEASE FCY2-RELATED"/>
    <property type="match status" value="1"/>
</dbReference>
<comment type="similarity">
    <text evidence="2 7">Belongs to the purine-cytosine permease (2.A.39) family.</text>
</comment>
<feature type="transmembrane region" description="Helical" evidence="9">
    <location>
        <begin position="177"/>
        <end position="198"/>
    </location>
</feature>
<protein>
    <recommendedName>
        <fullName evidence="12">Purine-cytosine permease</fullName>
    </recommendedName>
</protein>
<keyword evidence="3 7" id="KW-0813">Transport</keyword>
<feature type="transmembrane region" description="Helical" evidence="9">
    <location>
        <begin position="273"/>
        <end position="291"/>
    </location>
</feature>
<evidence type="ECO:0000256" key="8">
    <source>
        <dbReference type="SAM" id="MobiDB-lite"/>
    </source>
</evidence>
<gene>
    <name evidence="10" type="ORF">IM811_006501</name>
</gene>
<evidence type="ECO:0000256" key="2">
    <source>
        <dbReference type="ARBA" id="ARBA00008974"/>
    </source>
</evidence>
<sequence>MEHRKETNSAVDIPTTHCPDVESSSIAEGTVVGSSSWEKSRQRIRSIGAEEYGIERVPESRRINQSPWSLYIAFFSFNCCTTALALGYLGPTLFGLGWWDSFLCVLFFNLIGAVFPAIVTAFGHRTGLRTLIMPRFSFGWWPAKVVVLLNIFTQMGWAIVNALAGGDILFVVGGGKLPKAVCVILIGAVSIIIALFGYDYIHAYQRYAWLVMLCCFVILAGFGGSHFENIPMGSGPQETASVLAFGTAIIGCEVAWVPCVADYSVYMDEKTNDWAVIACSYGGLFLSQFLLEALGAALGTLISSPDERFRRAYDSFGLGGLIEETFADRGAGVRGLGTFVQIVLSFSTAAVGVVSMYSIGLSFQMMTEKAVQVPRFIFTVVGGVVFLVCAVAGRHHLESVMTNFANMCAYYLVPMTTVLLVEHYVWRKGFTYNLTDWNDKEKLPIGIAAAVSFTLGTLVAFLCMSQVWWVGPIAAAIGGSPTGTDISWMLAPAVTLVVYLPGRYWELRKWKR</sequence>
<keyword evidence="6 7" id="KW-0472">Membrane</keyword>
<evidence type="ECO:0000256" key="9">
    <source>
        <dbReference type="SAM" id="Phobius"/>
    </source>
</evidence>
<feature type="transmembrane region" description="Helical" evidence="9">
    <location>
        <begin position="339"/>
        <end position="363"/>
    </location>
</feature>
<dbReference type="GO" id="GO:0022857">
    <property type="term" value="F:transmembrane transporter activity"/>
    <property type="evidence" value="ECO:0007669"/>
    <property type="project" value="InterPro"/>
</dbReference>
<evidence type="ECO:0000256" key="3">
    <source>
        <dbReference type="ARBA" id="ARBA00022448"/>
    </source>
</evidence>
<feature type="transmembrane region" description="Helical" evidence="9">
    <location>
        <begin position="447"/>
        <end position="471"/>
    </location>
</feature>
<dbReference type="Proteomes" id="UP000616885">
    <property type="component" value="Unassembled WGS sequence"/>
</dbReference>
<name>A0A8H7N1H6_BIOOC</name>
<evidence type="ECO:0000256" key="7">
    <source>
        <dbReference type="PIRNR" id="PIRNR002744"/>
    </source>
</evidence>
<dbReference type="PANTHER" id="PTHR31806:SF1">
    <property type="entry name" value="PURINE-CYTOSINE PERMEASE FCY2-RELATED"/>
    <property type="match status" value="1"/>
</dbReference>
<reference evidence="10" key="1">
    <citation type="submission" date="2020-10" db="EMBL/GenBank/DDBJ databases">
        <title>High-Quality Genome Resource of Clonostachys rosea strain S41 by Oxford Nanopore Long-Read Sequencing.</title>
        <authorList>
            <person name="Wang H."/>
        </authorList>
    </citation>
    <scope>NUCLEOTIDE SEQUENCE</scope>
    <source>
        <strain evidence="10">S41</strain>
    </source>
</reference>
<organism evidence="10 11">
    <name type="scientific">Bionectria ochroleuca</name>
    <name type="common">Gliocladium roseum</name>
    <dbReference type="NCBI Taxonomy" id="29856"/>
    <lineage>
        <taxon>Eukaryota</taxon>
        <taxon>Fungi</taxon>
        <taxon>Dikarya</taxon>
        <taxon>Ascomycota</taxon>
        <taxon>Pezizomycotina</taxon>
        <taxon>Sordariomycetes</taxon>
        <taxon>Hypocreomycetidae</taxon>
        <taxon>Hypocreales</taxon>
        <taxon>Bionectriaceae</taxon>
        <taxon>Clonostachys</taxon>
    </lineage>
</organism>
<feature type="region of interest" description="Disordered" evidence="8">
    <location>
        <begin position="1"/>
        <end position="21"/>
    </location>
</feature>
<comment type="subcellular location">
    <subcellularLocation>
        <location evidence="1">Membrane</location>
        <topology evidence="1">Multi-pass membrane protein</topology>
    </subcellularLocation>
</comment>
<dbReference type="GO" id="GO:0005886">
    <property type="term" value="C:plasma membrane"/>
    <property type="evidence" value="ECO:0007669"/>
    <property type="project" value="TreeGrafter"/>
</dbReference>
<feature type="transmembrane region" description="Helical" evidence="9">
    <location>
        <begin position="486"/>
        <end position="505"/>
    </location>
</feature>
<accession>A0A8H7N1H6</accession>
<feature type="transmembrane region" description="Helical" evidence="9">
    <location>
        <begin position="96"/>
        <end position="124"/>
    </location>
</feature>
<feature type="transmembrane region" description="Helical" evidence="9">
    <location>
        <begin position="207"/>
        <end position="227"/>
    </location>
</feature>
<feature type="transmembrane region" description="Helical" evidence="9">
    <location>
        <begin position="409"/>
        <end position="426"/>
    </location>
</feature>
<dbReference type="Gene3D" id="1.10.4160.10">
    <property type="entry name" value="Hydantoin permease"/>
    <property type="match status" value="1"/>
</dbReference>
<evidence type="ECO:0000256" key="6">
    <source>
        <dbReference type="ARBA" id="ARBA00023136"/>
    </source>
</evidence>
<dbReference type="InterPro" id="IPR026030">
    <property type="entry name" value="Pur-cyt_permease_Fcy2/21/22"/>
</dbReference>
<keyword evidence="5 9" id="KW-1133">Transmembrane helix</keyword>
<feature type="transmembrane region" description="Helical" evidence="9">
    <location>
        <begin position="239"/>
        <end position="261"/>
    </location>
</feature>
<dbReference type="PIRSF" id="PIRSF002744">
    <property type="entry name" value="Pur-cyt_permease"/>
    <property type="match status" value="1"/>
</dbReference>
<evidence type="ECO:0000256" key="1">
    <source>
        <dbReference type="ARBA" id="ARBA00004141"/>
    </source>
</evidence>
<dbReference type="InterPro" id="IPR001248">
    <property type="entry name" value="Pur-cyt_permease"/>
</dbReference>
<feature type="transmembrane region" description="Helical" evidence="9">
    <location>
        <begin position="145"/>
        <end position="165"/>
    </location>
</feature>
<evidence type="ECO:0000313" key="10">
    <source>
        <dbReference type="EMBL" id="KAF9743410.1"/>
    </source>
</evidence>
<evidence type="ECO:0008006" key="12">
    <source>
        <dbReference type="Google" id="ProtNLM"/>
    </source>
</evidence>
<dbReference type="EMBL" id="JADCTT010000017">
    <property type="protein sequence ID" value="KAF9743410.1"/>
    <property type="molecule type" value="Genomic_DNA"/>
</dbReference>
<comment type="caution">
    <text evidence="10">The sequence shown here is derived from an EMBL/GenBank/DDBJ whole genome shotgun (WGS) entry which is preliminary data.</text>
</comment>
<feature type="transmembrane region" description="Helical" evidence="9">
    <location>
        <begin position="375"/>
        <end position="397"/>
    </location>
</feature>
<feature type="transmembrane region" description="Helical" evidence="9">
    <location>
        <begin position="68"/>
        <end position="90"/>
    </location>
</feature>
<dbReference type="AlphaFoldDB" id="A0A8H7N1H6"/>
<evidence type="ECO:0000256" key="5">
    <source>
        <dbReference type="ARBA" id="ARBA00022989"/>
    </source>
</evidence>
<evidence type="ECO:0000256" key="4">
    <source>
        <dbReference type="ARBA" id="ARBA00022692"/>
    </source>
</evidence>
<dbReference type="Pfam" id="PF02133">
    <property type="entry name" value="Transp_cyt_pur"/>
    <property type="match status" value="1"/>
</dbReference>
<proteinExistence type="inferred from homology"/>